<keyword evidence="4 6" id="KW-0862">Zinc</keyword>
<proteinExistence type="inferred from homology"/>
<dbReference type="InterPro" id="IPR031052">
    <property type="entry name" value="FHY3/FAR1"/>
</dbReference>
<evidence type="ECO:0000313" key="9">
    <source>
        <dbReference type="EMBL" id="PVH34783.1"/>
    </source>
</evidence>
<dbReference type="AlphaFoldDB" id="A0A2T8IAT0"/>
<gene>
    <name evidence="9" type="ORF">PAHAL_7G029600</name>
</gene>
<keyword evidence="3 5" id="KW-0863">Zinc-finger</keyword>
<dbReference type="EMBL" id="CM008052">
    <property type="protein sequence ID" value="PVH34783.1"/>
    <property type="molecule type" value="Genomic_DNA"/>
</dbReference>
<evidence type="ECO:0000256" key="4">
    <source>
        <dbReference type="ARBA" id="ARBA00022833"/>
    </source>
</evidence>
<dbReference type="GO" id="GO:0005634">
    <property type="term" value="C:nucleus"/>
    <property type="evidence" value="ECO:0007669"/>
    <property type="project" value="UniProtKB-SubCell"/>
</dbReference>
<keyword evidence="2 6" id="KW-0479">Metal-binding</keyword>
<dbReference type="InterPro" id="IPR018289">
    <property type="entry name" value="MULE_transposase_dom"/>
</dbReference>
<organism evidence="9">
    <name type="scientific">Panicum hallii</name>
    <dbReference type="NCBI Taxonomy" id="206008"/>
    <lineage>
        <taxon>Eukaryota</taxon>
        <taxon>Viridiplantae</taxon>
        <taxon>Streptophyta</taxon>
        <taxon>Embryophyta</taxon>
        <taxon>Tracheophyta</taxon>
        <taxon>Spermatophyta</taxon>
        <taxon>Magnoliopsida</taxon>
        <taxon>Liliopsida</taxon>
        <taxon>Poales</taxon>
        <taxon>Poaceae</taxon>
        <taxon>PACMAD clade</taxon>
        <taxon>Panicoideae</taxon>
        <taxon>Panicodae</taxon>
        <taxon>Paniceae</taxon>
        <taxon>Panicinae</taxon>
        <taxon>Panicum</taxon>
        <taxon>Panicum sect. Panicum</taxon>
    </lineage>
</organism>
<feature type="domain" description="SWIM-type" evidence="8">
    <location>
        <begin position="638"/>
        <end position="674"/>
    </location>
</feature>
<reference evidence="9" key="1">
    <citation type="submission" date="2018-04" db="EMBL/GenBank/DDBJ databases">
        <title>WGS assembly of Panicum hallii.</title>
        <authorList>
            <person name="Lovell J."/>
            <person name="Jenkins J."/>
            <person name="Lowry D."/>
            <person name="Mamidi S."/>
            <person name="Sreedasyam A."/>
            <person name="Weng X."/>
            <person name="Barry K."/>
            <person name="Bonette J."/>
            <person name="Campitelli B."/>
            <person name="Daum C."/>
            <person name="Gordon S."/>
            <person name="Gould B."/>
            <person name="Lipzen A."/>
            <person name="Macqueen A."/>
            <person name="Palacio-Mejia J."/>
            <person name="Plott C."/>
            <person name="Shakirov E."/>
            <person name="Shu S."/>
            <person name="Yoshinaga Y."/>
            <person name="Zane M."/>
            <person name="Rokhsar D."/>
            <person name="Grimwood J."/>
            <person name="Schmutz J."/>
            <person name="Juenger T."/>
        </authorList>
    </citation>
    <scope>NUCLEOTIDE SEQUENCE [LARGE SCALE GENOMIC DNA]</scope>
    <source>
        <strain evidence="9">FIL2</strain>
    </source>
</reference>
<protein>
    <recommendedName>
        <fullName evidence="6">Protein FAR1-RELATED SEQUENCE</fullName>
    </recommendedName>
</protein>
<dbReference type="PROSITE" id="PS50966">
    <property type="entry name" value="ZF_SWIM"/>
    <property type="match status" value="1"/>
</dbReference>
<comment type="subcellular location">
    <subcellularLocation>
        <location evidence="6">Nucleus</location>
    </subcellularLocation>
</comment>
<accession>A0A2T8IAT0</accession>
<dbReference type="GO" id="GO:0006355">
    <property type="term" value="P:regulation of DNA-templated transcription"/>
    <property type="evidence" value="ECO:0007669"/>
    <property type="project" value="UniProtKB-UniRule"/>
</dbReference>
<evidence type="ECO:0000256" key="2">
    <source>
        <dbReference type="ARBA" id="ARBA00022723"/>
    </source>
</evidence>
<dbReference type="InterPro" id="IPR007527">
    <property type="entry name" value="Znf_SWIM"/>
</dbReference>
<dbReference type="InterPro" id="IPR004330">
    <property type="entry name" value="FAR1_DNA_bnd_dom"/>
</dbReference>
<dbReference type="PANTHER" id="PTHR31669:SF214">
    <property type="entry name" value="PROTEIN FAR1-RELATED SEQUENCE"/>
    <property type="match status" value="1"/>
</dbReference>
<dbReference type="PANTHER" id="PTHR31669">
    <property type="entry name" value="PROTEIN FAR1-RELATED SEQUENCE 10-RELATED"/>
    <property type="match status" value="1"/>
</dbReference>
<evidence type="ECO:0000256" key="7">
    <source>
        <dbReference type="SAM" id="MobiDB-lite"/>
    </source>
</evidence>
<evidence type="ECO:0000256" key="6">
    <source>
        <dbReference type="RuleBase" id="RU367018"/>
    </source>
</evidence>
<evidence type="ECO:0000256" key="5">
    <source>
        <dbReference type="PROSITE-ProRule" id="PRU00325"/>
    </source>
</evidence>
<evidence type="ECO:0000256" key="3">
    <source>
        <dbReference type="ARBA" id="ARBA00022771"/>
    </source>
</evidence>
<dbReference type="InterPro" id="IPR006564">
    <property type="entry name" value="Znf_PMZ"/>
</dbReference>
<comment type="function">
    <text evidence="6">Putative transcription activator involved in regulating light control of development.</text>
</comment>
<dbReference type="GO" id="GO:0008270">
    <property type="term" value="F:zinc ion binding"/>
    <property type="evidence" value="ECO:0007669"/>
    <property type="project" value="UniProtKB-UniRule"/>
</dbReference>
<keyword evidence="6" id="KW-0539">Nucleus</keyword>
<evidence type="ECO:0000256" key="1">
    <source>
        <dbReference type="ARBA" id="ARBA00005889"/>
    </source>
</evidence>
<dbReference type="Pfam" id="PF10551">
    <property type="entry name" value="MULE"/>
    <property type="match status" value="1"/>
</dbReference>
<comment type="similarity">
    <text evidence="1 6">Belongs to the FHY3/FAR1 family.</text>
</comment>
<dbReference type="Proteomes" id="UP000243499">
    <property type="component" value="Chromosome 7"/>
</dbReference>
<dbReference type="Pfam" id="PF03101">
    <property type="entry name" value="FAR1"/>
    <property type="match status" value="1"/>
</dbReference>
<feature type="region of interest" description="Disordered" evidence="7">
    <location>
        <begin position="1"/>
        <end position="46"/>
    </location>
</feature>
<name>A0A2T8IAT0_9POAL</name>
<dbReference type="Gramene" id="PVH34783">
    <property type="protein sequence ID" value="PVH34783"/>
    <property type="gene ID" value="PAHAL_7G029600"/>
</dbReference>
<sequence>MERGAESSPLLPAQTLAERNLKSYQETSGANGDLGMRQGNESANREPYGLVASAMNKVHEARKEAEVESDMAMNTSRGDTDLEERYGIMLAPEHEVREHRNLTTRESLQSPIFLWNDTDMNRRSEIQVPGAGETYVQELGQDNGNVVLNEGDEDLNECQKDQAEVDADGDEDYMFPSPEEMEKARPPEVGMVFSTLQDAHRFINVYGQVTGFAVIKGTNYKHKKITFVCNKSRKARETDTRQRKRRRDAVEHTQCRMKVTVKLVADRWEVTAAMHEHNHPLWCSPLLTRFFMSHKDMSDEERHFSRILQESRIKPAKIMEIFRKLQGRLKNVPVRKVDVNNLKQSYRLMKTRNTDIGSTLEHVRRLQKEQPGFYYAMKTDEDSTIRNIFWTDARARLDYALYGDFIHFNTTYRTNAYHMPFASLIGINGHETFSWLFRTFLDVMDGKKPSIIITHQDSAIQKSIAEVFPTVFHRFSMWHVVKEAAAEVGGMLEKYTAELNEHLKHMYWTRSMWVPVYFRHVFCPFIRSFGRCESTHSIFKDYVLQEDTIETIISQYNIFQEESVSIDRFESTLQKPIYCTRQLIERRAAEIYTMGLFLKFQKELLDASAFNVFEKEDRIYTVQRVVDYEDAEFPNDSFTIEVDMKNKTFNCICSKFERDGILCCHVLRLFTQFGINQIPEHYIKQRWTKKFREQELQKLCIEKTGSIASQNSLRYAMLMNRMAETCASVSKDPNRSQIFLEELERIQQKMSSKA</sequence>
<dbReference type="SMART" id="SM00575">
    <property type="entry name" value="ZnF_PMZ"/>
    <property type="match status" value="1"/>
</dbReference>
<evidence type="ECO:0000259" key="8">
    <source>
        <dbReference type="PROSITE" id="PS50966"/>
    </source>
</evidence>